<comment type="caution">
    <text evidence="1">The sequence shown here is derived from an EMBL/GenBank/DDBJ whole genome shotgun (WGS) entry which is preliminary data.</text>
</comment>
<accession>A0A540NPY8</accession>
<dbReference type="AlphaFoldDB" id="A0A540NPY8"/>
<name>A0A540NPY8_MALBA</name>
<dbReference type="Proteomes" id="UP000315295">
    <property type="component" value="Unassembled WGS sequence"/>
</dbReference>
<reference evidence="1 2" key="1">
    <citation type="journal article" date="2019" name="G3 (Bethesda)">
        <title>Sequencing of a Wild Apple (Malus baccata) Genome Unravels the Differences Between Cultivated and Wild Apple Species Regarding Disease Resistance and Cold Tolerance.</title>
        <authorList>
            <person name="Chen X."/>
        </authorList>
    </citation>
    <scope>NUCLEOTIDE SEQUENCE [LARGE SCALE GENOMIC DNA]</scope>
    <source>
        <strain evidence="2">cv. Shandingzi</strain>
        <tissue evidence="1">Leaves</tissue>
    </source>
</reference>
<evidence type="ECO:0000313" key="2">
    <source>
        <dbReference type="Proteomes" id="UP000315295"/>
    </source>
</evidence>
<evidence type="ECO:0000313" key="1">
    <source>
        <dbReference type="EMBL" id="TQE13106.1"/>
    </source>
</evidence>
<proteinExistence type="predicted"/>
<organism evidence="1 2">
    <name type="scientific">Malus baccata</name>
    <name type="common">Siberian crab apple</name>
    <name type="synonym">Pyrus baccata</name>
    <dbReference type="NCBI Taxonomy" id="106549"/>
    <lineage>
        <taxon>Eukaryota</taxon>
        <taxon>Viridiplantae</taxon>
        <taxon>Streptophyta</taxon>
        <taxon>Embryophyta</taxon>
        <taxon>Tracheophyta</taxon>
        <taxon>Spermatophyta</taxon>
        <taxon>Magnoliopsida</taxon>
        <taxon>eudicotyledons</taxon>
        <taxon>Gunneridae</taxon>
        <taxon>Pentapetalae</taxon>
        <taxon>rosids</taxon>
        <taxon>fabids</taxon>
        <taxon>Rosales</taxon>
        <taxon>Rosaceae</taxon>
        <taxon>Amygdaloideae</taxon>
        <taxon>Maleae</taxon>
        <taxon>Malus</taxon>
    </lineage>
</organism>
<gene>
    <name evidence="1" type="ORF">C1H46_001190</name>
</gene>
<sequence length="84" mass="9211">MKSYGDILSHQGQVQKVLISLSKVYDPISVVIEKTSDLNTITVQEVVGSLKSYEQRLNRHVEDSLGAERAFASMSVNSGAQNKS</sequence>
<dbReference type="EMBL" id="VIEB01000013">
    <property type="protein sequence ID" value="TQE13106.1"/>
    <property type="molecule type" value="Genomic_DNA"/>
</dbReference>
<keyword evidence="2" id="KW-1185">Reference proteome</keyword>
<protein>
    <submittedName>
        <fullName evidence="1">Uncharacterized protein</fullName>
    </submittedName>
</protein>